<proteinExistence type="predicted"/>
<dbReference type="InterPro" id="IPR015915">
    <property type="entry name" value="Kelch-typ_b-propeller"/>
</dbReference>
<sequence length="489" mass="56076">MILLFFLLSLDVTFGFSFKGIDYTTTIYKNNKLYVYEPDDIELKWSGLTIYNLSDGPISDIQTQLVNFTNSNPVYTPQFLQLPQGLPNGRSNETWMIGGIVDDKLKDNNLIKENWTCEILNDNKLKFHDDFIPMPQFRNFPKSGFSQTIVNSNNGPELYIVGGLVYVKELDKELITNYFYKYEFNTGKWVDLSKATKSILQPRAYHKVIEVDNSLLLFGGIQNDEAIKENFEHTTPTDDNTDYGGITTIFKFDLKDQKWSTVNAKLNKDPNIYKTGQVSGSVFNIYNGKIISYISLYNYDRREFEPQIGILNYNTWEWEWHNVKNEAGTDNNLILSYYQTLIINDQLILIHGMSNQRQVKKLYVINLETYKFQGFLNISGEDSKSESSGLPSWAVTISVLGIWFCLRFKKQVKVDDANSEQAIQEVWASAGHENDGLKSRAAPFPSSKMGKTGGLNDSILIDELAPRFWIQSIYPFVAIHGHSREHEGK</sequence>
<feature type="chain" id="PRO_5012723563" description="Galactose oxidase" evidence="1">
    <location>
        <begin position="16"/>
        <end position="489"/>
    </location>
</feature>
<dbReference type="EMBL" id="KQ965275">
    <property type="protein sequence ID" value="KXN64684.1"/>
    <property type="molecule type" value="Genomic_DNA"/>
</dbReference>
<dbReference type="AlphaFoldDB" id="A0A137NPM2"/>
<feature type="signal peptide" evidence="1">
    <location>
        <begin position="1"/>
        <end position="15"/>
    </location>
</feature>
<dbReference type="Gene3D" id="2.120.10.80">
    <property type="entry name" value="Kelch-type beta propeller"/>
    <property type="match status" value="1"/>
</dbReference>
<organism evidence="2 3">
    <name type="scientific">Conidiobolus coronatus (strain ATCC 28846 / CBS 209.66 / NRRL 28638)</name>
    <name type="common">Delacroixia coronata</name>
    <dbReference type="NCBI Taxonomy" id="796925"/>
    <lineage>
        <taxon>Eukaryota</taxon>
        <taxon>Fungi</taxon>
        <taxon>Fungi incertae sedis</taxon>
        <taxon>Zoopagomycota</taxon>
        <taxon>Entomophthoromycotina</taxon>
        <taxon>Entomophthoromycetes</taxon>
        <taxon>Entomophthorales</taxon>
        <taxon>Ancylistaceae</taxon>
        <taxon>Conidiobolus</taxon>
    </lineage>
</organism>
<name>A0A137NPM2_CONC2</name>
<accession>A0A137NPM2</accession>
<protein>
    <recommendedName>
        <fullName evidence="4">Galactose oxidase</fullName>
    </recommendedName>
</protein>
<reference evidence="2 3" key="1">
    <citation type="journal article" date="2015" name="Genome Biol. Evol.">
        <title>Phylogenomic analyses indicate that early fungi evolved digesting cell walls of algal ancestors of land plants.</title>
        <authorList>
            <person name="Chang Y."/>
            <person name="Wang S."/>
            <person name="Sekimoto S."/>
            <person name="Aerts A.L."/>
            <person name="Choi C."/>
            <person name="Clum A."/>
            <person name="LaButti K.M."/>
            <person name="Lindquist E.A."/>
            <person name="Yee Ngan C."/>
            <person name="Ohm R.A."/>
            <person name="Salamov A.A."/>
            <person name="Grigoriev I.V."/>
            <person name="Spatafora J.W."/>
            <person name="Berbee M.L."/>
        </authorList>
    </citation>
    <scope>NUCLEOTIDE SEQUENCE [LARGE SCALE GENOMIC DNA]</scope>
    <source>
        <strain evidence="2 3">NRRL 28638</strain>
    </source>
</reference>
<evidence type="ECO:0000313" key="3">
    <source>
        <dbReference type="Proteomes" id="UP000070444"/>
    </source>
</evidence>
<evidence type="ECO:0000313" key="2">
    <source>
        <dbReference type="EMBL" id="KXN64684.1"/>
    </source>
</evidence>
<keyword evidence="1" id="KW-0732">Signal</keyword>
<dbReference type="SUPFAM" id="SSF117281">
    <property type="entry name" value="Kelch motif"/>
    <property type="match status" value="1"/>
</dbReference>
<gene>
    <name evidence="2" type="ORF">CONCODRAFT_14119</name>
</gene>
<evidence type="ECO:0008006" key="4">
    <source>
        <dbReference type="Google" id="ProtNLM"/>
    </source>
</evidence>
<dbReference type="OrthoDB" id="432528at2759"/>
<keyword evidence="3" id="KW-1185">Reference proteome</keyword>
<dbReference type="Proteomes" id="UP000070444">
    <property type="component" value="Unassembled WGS sequence"/>
</dbReference>
<evidence type="ECO:0000256" key="1">
    <source>
        <dbReference type="SAM" id="SignalP"/>
    </source>
</evidence>